<name>A0A5M3MDL0_CONPW</name>
<dbReference type="GeneID" id="19203788"/>
<feature type="region of interest" description="Disordered" evidence="2">
    <location>
        <begin position="716"/>
        <end position="774"/>
    </location>
</feature>
<dbReference type="RefSeq" id="XP_007772734.1">
    <property type="nucleotide sequence ID" value="XM_007774544.1"/>
</dbReference>
<dbReference type="KEGG" id="cput:CONPUDRAFT_157602"/>
<sequence>MSLDTHTTVNVDDPPRPFMGHTDRITAIEYSPDGRLIATASWDKSVRLWDPLTGHPLQKIDTPGKADSLAFHPTGRQLATICLDGCVLVWEVKEGRSGVLPWVLQDTVIKTKYETHTGSHLVQFSNDGQLLAAMTPLLIVLQDADTGQVAMHVARMRDGMQLISLLGFASNDRKVLFACQGEHRPVIGDLKDLYSSQGPTTTYSFDLATRQQTCINLSVDTSHPLWWLVGSYDGAMIAGGAPQGSQIWDANSGEVLRGPLRGHLLKTRTLCFSRDGEWLIDVSDANTIHVWDTATGHLVLGPLRHPPNLGATGVEQINFVTCSPLKDRIAYVDALTNVHVWDVHTQQIELSSSMPDKKQVQPLITPGRFAVDSVHWVPDGRHVVSSSLYDDYIRTWDAETGEQVREYFYPGGSCIALSPDGTLLAAGSACCFGSIMFFDTKTGNGHSYSLDGGSGRACHRVTFSPTGSTLAVLLDDAYDSNLCFVFDVLGDRKTVFVQHPSRVLDVAFSPDGVRFAYATASDGVLIRSITSMDVISRVSLPTSDSLDPIDFISFSPDGHRLLVRSNGLFVKDLQTDQTLLHLETIFSGDWGLFSPDGQSLLHCSKISYIQLVNAATADTIWRFDVSTPACCAFSPGGEKIAVGFQNGKIELYEATAGRMLLPKRERSLSEAGSPGDDPVNVAGDHRGPNRPGPSRRVLSLADADNDSLMNMPAAIRRSAPGGSHARQTPRKNSGGSLKDGPDGEPRRGLIARLTSRRNSDRPLSDEPSDGRHRMSRMFELVSVGRANLRVMAAGPSEQGHLRGRLRQEESDESSSSPSPPASAHHRVESPEANVGEERSCTPSSDGLKDVLCYCLCIPRCHRD</sequence>
<feature type="repeat" description="WD" evidence="1">
    <location>
        <begin position="18"/>
        <end position="59"/>
    </location>
</feature>
<dbReference type="PROSITE" id="PS50294">
    <property type="entry name" value="WD_REPEATS_REGION"/>
    <property type="match status" value="1"/>
</dbReference>
<evidence type="ECO:0000313" key="4">
    <source>
        <dbReference type="Proteomes" id="UP000053558"/>
    </source>
</evidence>
<dbReference type="EMBL" id="JH711584">
    <property type="protein sequence ID" value="EIW77349.1"/>
    <property type="molecule type" value="Genomic_DNA"/>
</dbReference>
<feature type="repeat" description="WD" evidence="1">
    <location>
        <begin position="260"/>
        <end position="301"/>
    </location>
</feature>
<accession>A0A5M3MDL0</accession>
<feature type="compositionally biased region" description="Basic and acidic residues" evidence="2">
    <location>
        <begin position="825"/>
        <end position="839"/>
    </location>
</feature>
<dbReference type="Proteomes" id="UP000053558">
    <property type="component" value="Unassembled WGS sequence"/>
</dbReference>
<dbReference type="SUPFAM" id="SSF63829">
    <property type="entry name" value="Calcium-dependent phosphotriesterase"/>
    <property type="match status" value="1"/>
</dbReference>
<dbReference type="SUPFAM" id="SSF82171">
    <property type="entry name" value="DPP6 N-terminal domain-like"/>
    <property type="match status" value="1"/>
</dbReference>
<gene>
    <name evidence="3" type="ORF">CONPUDRAFT_157602</name>
</gene>
<dbReference type="PANTHER" id="PTHR19879">
    <property type="entry name" value="TRANSCRIPTION INITIATION FACTOR TFIID"/>
    <property type="match status" value="1"/>
</dbReference>
<feature type="compositionally biased region" description="Basic and acidic residues" evidence="2">
    <location>
        <begin position="757"/>
        <end position="772"/>
    </location>
</feature>
<proteinExistence type="predicted"/>
<organism evidence="3 4">
    <name type="scientific">Coniophora puteana (strain RWD-64-598)</name>
    <name type="common">Brown rot fungus</name>
    <dbReference type="NCBI Taxonomy" id="741705"/>
    <lineage>
        <taxon>Eukaryota</taxon>
        <taxon>Fungi</taxon>
        <taxon>Dikarya</taxon>
        <taxon>Basidiomycota</taxon>
        <taxon>Agaricomycotina</taxon>
        <taxon>Agaricomycetes</taxon>
        <taxon>Agaricomycetidae</taxon>
        <taxon>Boletales</taxon>
        <taxon>Coniophorineae</taxon>
        <taxon>Coniophoraceae</taxon>
        <taxon>Coniophora</taxon>
    </lineage>
</organism>
<reference evidence="4" key="1">
    <citation type="journal article" date="2012" name="Science">
        <title>The Paleozoic origin of enzymatic lignin decomposition reconstructed from 31 fungal genomes.</title>
        <authorList>
            <person name="Floudas D."/>
            <person name="Binder M."/>
            <person name="Riley R."/>
            <person name="Barry K."/>
            <person name="Blanchette R.A."/>
            <person name="Henrissat B."/>
            <person name="Martinez A.T."/>
            <person name="Otillar R."/>
            <person name="Spatafora J.W."/>
            <person name="Yadav J.S."/>
            <person name="Aerts A."/>
            <person name="Benoit I."/>
            <person name="Boyd A."/>
            <person name="Carlson A."/>
            <person name="Copeland A."/>
            <person name="Coutinho P.M."/>
            <person name="de Vries R.P."/>
            <person name="Ferreira P."/>
            <person name="Findley K."/>
            <person name="Foster B."/>
            <person name="Gaskell J."/>
            <person name="Glotzer D."/>
            <person name="Gorecki P."/>
            <person name="Heitman J."/>
            <person name="Hesse C."/>
            <person name="Hori C."/>
            <person name="Igarashi K."/>
            <person name="Jurgens J.A."/>
            <person name="Kallen N."/>
            <person name="Kersten P."/>
            <person name="Kohler A."/>
            <person name="Kuees U."/>
            <person name="Kumar T.K.A."/>
            <person name="Kuo A."/>
            <person name="LaButti K."/>
            <person name="Larrondo L.F."/>
            <person name="Lindquist E."/>
            <person name="Ling A."/>
            <person name="Lombard V."/>
            <person name="Lucas S."/>
            <person name="Lundell T."/>
            <person name="Martin R."/>
            <person name="McLaughlin D.J."/>
            <person name="Morgenstern I."/>
            <person name="Morin E."/>
            <person name="Murat C."/>
            <person name="Nagy L.G."/>
            <person name="Nolan M."/>
            <person name="Ohm R.A."/>
            <person name="Patyshakuliyeva A."/>
            <person name="Rokas A."/>
            <person name="Ruiz-Duenas F.J."/>
            <person name="Sabat G."/>
            <person name="Salamov A."/>
            <person name="Samejima M."/>
            <person name="Schmutz J."/>
            <person name="Slot J.C."/>
            <person name="St John F."/>
            <person name="Stenlid J."/>
            <person name="Sun H."/>
            <person name="Sun S."/>
            <person name="Syed K."/>
            <person name="Tsang A."/>
            <person name="Wiebenga A."/>
            <person name="Young D."/>
            <person name="Pisabarro A."/>
            <person name="Eastwood D.C."/>
            <person name="Martin F."/>
            <person name="Cullen D."/>
            <person name="Grigoriev I.V."/>
            <person name="Hibbett D.S."/>
        </authorList>
    </citation>
    <scope>NUCLEOTIDE SEQUENCE [LARGE SCALE GENOMIC DNA]</scope>
    <source>
        <strain evidence="4">RWD-64-598 SS2</strain>
    </source>
</reference>
<dbReference type="PROSITE" id="PS50082">
    <property type="entry name" value="WD_REPEATS_2"/>
    <property type="match status" value="2"/>
</dbReference>
<dbReference type="SMART" id="SM00320">
    <property type="entry name" value="WD40"/>
    <property type="match status" value="8"/>
</dbReference>
<dbReference type="InterPro" id="IPR015943">
    <property type="entry name" value="WD40/YVTN_repeat-like_dom_sf"/>
</dbReference>
<feature type="region of interest" description="Disordered" evidence="2">
    <location>
        <begin position="792"/>
        <end position="846"/>
    </location>
</feature>
<dbReference type="Pfam" id="PF00400">
    <property type="entry name" value="WD40"/>
    <property type="match status" value="5"/>
</dbReference>
<comment type="caution">
    <text evidence="3">The sequence shown here is derived from an EMBL/GenBank/DDBJ whole genome shotgun (WGS) entry which is preliminary data.</text>
</comment>
<dbReference type="AlphaFoldDB" id="A0A5M3MDL0"/>
<dbReference type="InterPro" id="IPR001680">
    <property type="entry name" value="WD40_rpt"/>
</dbReference>
<keyword evidence="4" id="KW-1185">Reference proteome</keyword>
<dbReference type="PANTHER" id="PTHR19879:SF9">
    <property type="entry name" value="TRANSCRIPTION INITIATION FACTOR TFIID SUBUNIT 5"/>
    <property type="match status" value="1"/>
</dbReference>
<evidence type="ECO:0000313" key="3">
    <source>
        <dbReference type="EMBL" id="EIW77349.1"/>
    </source>
</evidence>
<keyword evidence="1" id="KW-0853">WD repeat</keyword>
<evidence type="ECO:0000256" key="1">
    <source>
        <dbReference type="PROSITE-ProRule" id="PRU00221"/>
    </source>
</evidence>
<dbReference type="SUPFAM" id="SSF50978">
    <property type="entry name" value="WD40 repeat-like"/>
    <property type="match status" value="1"/>
</dbReference>
<dbReference type="InterPro" id="IPR036322">
    <property type="entry name" value="WD40_repeat_dom_sf"/>
</dbReference>
<dbReference type="Gene3D" id="2.130.10.10">
    <property type="entry name" value="YVTN repeat-like/Quinoprotein amine dehydrogenase"/>
    <property type="match status" value="4"/>
</dbReference>
<protein>
    <submittedName>
        <fullName evidence="3">WD40 repeat-like protein</fullName>
    </submittedName>
</protein>
<evidence type="ECO:0000256" key="2">
    <source>
        <dbReference type="SAM" id="MobiDB-lite"/>
    </source>
</evidence>
<dbReference type="OrthoDB" id="5240432at2759"/>
<feature type="region of interest" description="Disordered" evidence="2">
    <location>
        <begin position="665"/>
        <end position="697"/>
    </location>
</feature>